<feature type="region of interest" description="Disordered" evidence="1">
    <location>
        <begin position="811"/>
        <end position="859"/>
    </location>
</feature>
<evidence type="ECO:0000256" key="1">
    <source>
        <dbReference type="SAM" id="MobiDB-lite"/>
    </source>
</evidence>
<feature type="compositionally biased region" description="Polar residues" evidence="1">
    <location>
        <begin position="779"/>
        <end position="791"/>
    </location>
</feature>
<evidence type="ECO:0000313" key="5">
    <source>
        <dbReference type="Proteomes" id="UP000237631"/>
    </source>
</evidence>
<reference evidence="5" key="1">
    <citation type="journal article" date="2017" name="bioRxiv">
        <title>Conservation of a gene cluster reveals novel cercosporin biosynthetic mechanisms and extends production to the genus Colletotrichum.</title>
        <authorList>
            <person name="de Jonge R."/>
            <person name="Ebert M.K."/>
            <person name="Huitt-Roehl C.R."/>
            <person name="Pal P."/>
            <person name="Suttle J.C."/>
            <person name="Spanner R.E."/>
            <person name="Neubauer J.D."/>
            <person name="Jurick W.M.II."/>
            <person name="Stott K.A."/>
            <person name="Secor G.A."/>
            <person name="Thomma B.P.H.J."/>
            <person name="Van de Peer Y."/>
            <person name="Townsend C.A."/>
            <person name="Bolton M.D."/>
        </authorList>
    </citation>
    <scope>NUCLEOTIDE SEQUENCE [LARGE SCALE GENOMIC DNA]</scope>
    <source>
        <strain evidence="5">CBS538.71</strain>
    </source>
</reference>
<name>A0A2S6C2N4_9PEZI</name>
<dbReference type="SMART" id="SM00609">
    <property type="entry name" value="VIT"/>
    <property type="match status" value="1"/>
</dbReference>
<feature type="compositionally biased region" description="Low complexity" evidence="1">
    <location>
        <begin position="742"/>
        <end position="757"/>
    </location>
</feature>
<dbReference type="PANTHER" id="PTHR45737:SF6">
    <property type="entry name" value="VON WILLEBRAND FACTOR A DOMAIN-CONTAINING PROTEIN 5A"/>
    <property type="match status" value="1"/>
</dbReference>
<dbReference type="EMBL" id="PNEN01000573">
    <property type="protein sequence ID" value="PPJ53973.1"/>
    <property type="molecule type" value="Genomic_DNA"/>
</dbReference>
<feature type="domain" description="VWFA" evidence="2">
    <location>
        <begin position="335"/>
        <end position="509"/>
    </location>
</feature>
<accession>A0A2S6C2N4</accession>
<evidence type="ECO:0008006" key="6">
    <source>
        <dbReference type="Google" id="ProtNLM"/>
    </source>
</evidence>
<dbReference type="AlphaFoldDB" id="A0A2S6C2N4"/>
<organism evidence="4 5">
    <name type="scientific">Cercospora berteroae</name>
    <dbReference type="NCBI Taxonomy" id="357750"/>
    <lineage>
        <taxon>Eukaryota</taxon>
        <taxon>Fungi</taxon>
        <taxon>Dikarya</taxon>
        <taxon>Ascomycota</taxon>
        <taxon>Pezizomycotina</taxon>
        <taxon>Dothideomycetes</taxon>
        <taxon>Dothideomycetidae</taxon>
        <taxon>Mycosphaerellales</taxon>
        <taxon>Mycosphaerellaceae</taxon>
        <taxon>Cercospora</taxon>
    </lineage>
</organism>
<dbReference type="InterPro" id="IPR002035">
    <property type="entry name" value="VWF_A"/>
</dbReference>
<dbReference type="Gene3D" id="3.40.50.410">
    <property type="entry name" value="von Willebrand factor, type A domain"/>
    <property type="match status" value="1"/>
</dbReference>
<feature type="compositionally biased region" description="Low complexity" evidence="1">
    <location>
        <begin position="767"/>
        <end position="778"/>
    </location>
</feature>
<dbReference type="Proteomes" id="UP000237631">
    <property type="component" value="Unassembled WGS sequence"/>
</dbReference>
<dbReference type="STRING" id="357750.A0A2S6C2N4"/>
<protein>
    <recommendedName>
        <fullName evidence="6">VWFA domain-containing protein</fullName>
    </recommendedName>
</protein>
<sequence>MNAFMLLSPFRLKDPIDNTAPHQQIPEHLGIPSTRENLARTKQSARRPRLNMAGFRVGDHVCGFYFVSNYRRTYLPPISLESHTIVSPVSFSTQLRQTYKTTDAVPQLRYTFPLYDGVTVSGYTITYAEKVLTGVVKQKDDAKKTYQDAVDRGETAGLLESLPAGVFAVTLGNVPAQTELLVDITYCGELKHDAAIDGLRYTLPTSIAPRYGNYPGTVLSSNVTATSMKVTVDIDMGEKSAIRKVQSPGHPISVTMGETSLTKSEDGTKPYSPAQASATLTQGSTELGTDFILQVVIDDLSRPQAILEVHPSIPNHRAIMATMVPKFVLDPSYPEIVFIADQSGSMSGSKNASLVKALKVFLKSLPIGVRFNICAFGNRFQFLWETSQAYNEDNVNRAMDFVTGFGAQYGGTELLEPIKAAFKRRLKDMPFEMLVLTDGQIWAEQQVFEYINQEIESGVDARIFTLGIGDDVSHTLVEGLARAGNGFAQFVTQNEDTDQKVMRMLKGALYAHTKDYKLEVNYEQEDDDDVEIIERVQDCLKITVTEPKATEPPNAKSFFDTSVDVDEAPTPKGRYAHLPSVDTPKLLQTPSRIPPLFPFNRSTVYILLDEKSAHKDVRSVTLRAATARGEPLELEIPISGRTQGVNIHQMAARKAIQELGEGRGWLHAANLKDVKETLVKEQYASRFDEIVEREAVRLGETFQVASKWTSFVAVQTDTSEEQHHDSPERHPQALKPMRKQLASMAARRSAPSPAPSGSWGGGNALLQQQGMQMQMSQQYSAPATRNRSQAPTGGLFGAAFGGGGSWGGLFGSTSASQAPPGPGGLFGRSASQASSAGLFSTNASQAPSGAPFGNAPLPPPPPMAAAPAYASLGSFAPAVAFSANAGEDGEEAEESDSDMGFALMDENDKPQAYKSVPPASDESVTAPKRKMLLKPRSRPSVLGNTGDKIFKRNQLRAKTSGGSGSALHDLIDLQTFSGSWKYSDELLDLIGIEDGDKVLQVFGAVDRDVATTALVVAYFETVLKDKKDVWEMVVQKARAWWTGNAANEESVDELVERAKGYLPTQ</sequence>
<dbReference type="PROSITE" id="PS51468">
    <property type="entry name" value="VIT"/>
    <property type="match status" value="1"/>
</dbReference>
<dbReference type="Pfam" id="PF13768">
    <property type="entry name" value="VWA_3"/>
    <property type="match status" value="1"/>
</dbReference>
<dbReference type="PROSITE" id="PS50234">
    <property type="entry name" value="VWFA"/>
    <property type="match status" value="1"/>
</dbReference>
<dbReference type="SUPFAM" id="SSF53300">
    <property type="entry name" value="vWA-like"/>
    <property type="match status" value="1"/>
</dbReference>
<feature type="region of interest" description="Disordered" evidence="1">
    <location>
        <begin position="716"/>
        <end position="796"/>
    </location>
</feature>
<dbReference type="Pfam" id="PF08487">
    <property type="entry name" value="VIT"/>
    <property type="match status" value="1"/>
</dbReference>
<dbReference type="SMART" id="SM00327">
    <property type="entry name" value="VWA"/>
    <property type="match status" value="1"/>
</dbReference>
<feature type="compositionally biased region" description="Basic and acidic residues" evidence="1">
    <location>
        <begin position="720"/>
        <end position="731"/>
    </location>
</feature>
<evidence type="ECO:0000313" key="4">
    <source>
        <dbReference type="EMBL" id="PPJ53973.1"/>
    </source>
</evidence>
<dbReference type="InterPro" id="IPR013694">
    <property type="entry name" value="VIT"/>
</dbReference>
<dbReference type="OrthoDB" id="1729737at2759"/>
<dbReference type="PANTHER" id="PTHR45737">
    <property type="entry name" value="VON WILLEBRAND FACTOR A DOMAIN-CONTAINING PROTEIN 5A"/>
    <property type="match status" value="1"/>
</dbReference>
<proteinExistence type="predicted"/>
<feature type="domain" description="VIT" evidence="3">
    <location>
        <begin position="61"/>
        <end position="188"/>
    </location>
</feature>
<feature type="compositionally biased region" description="Polar residues" evidence="1">
    <location>
        <begin position="829"/>
        <end position="847"/>
    </location>
</feature>
<gene>
    <name evidence="4" type="ORF">CBER1_05808</name>
</gene>
<evidence type="ECO:0000259" key="2">
    <source>
        <dbReference type="PROSITE" id="PS50234"/>
    </source>
</evidence>
<evidence type="ECO:0000259" key="3">
    <source>
        <dbReference type="PROSITE" id="PS51468"/>
    </source>
</evidence>
<comment type="caution">
    <text evidence="4">The sequence shown here is derived from an EMBL/GenBank/DDBJ whole genome shotgun (WGS) entry which is preliminary data.</text>
</comment>
<keyword evidence="5" id="KW-1185">Reference proteome</keyword>
<dbReference type="InterPro" id="IPR036465">
    <property type="entry name" value="vWFA_dom_sf"/>
</dbReference>